<proteinExistence type="predicted"/>
<sequence length="68" mass="7571">MFLVLVGVWTWVIWPRFLLAIWRDDRAWGPSGGPTAFLWVHVVLIAASLAIGTAVGVLGVRGWRSGRR</sequence>
<feature type="transmembrane region" description="Helical" evidence="1">
    <location>
        <begin position="36"/>
        <end position="60"/>
    </location>
</feature>
<protein>
    <recommendedName>
        <fullName evidence="4">Integral membrane protein</fullName>
    </recommendedName>
</protein>
<evidence type="ECO:0008006" key="4">
    <source>
        <dbReference type="Google" id="ProtNLM"/>
    </source>
</evidence>
<keyword evidence="1" id="KW-0472">Membrane</keyword>
<gene>
    <name evidence="2" type="ORF">GCM10010170_102010</name>
</gene>
<organism evidence="2 3">
    <name type="scientific">Dactylosporangium salmoneum</name>
    <dbReference type="NCBI Taxonomy" id="53361"/>
    <lineage>
        <taxon>Bacteria</taxon>
        <taxon>Bacillati</taxon>
        <taxon>Actinomycetota</taxon>
        <taxon>Actinomycetes</taxon>
        <taxon>Micromonosporales</taxon>
        <taxon>Micromonosporaceae</taxon>
        <taxon>Dactylosporangium</taxon>
    </lineage>
</organism>
<keyword evidence="1" id="KW-0812">Transmembrane</keyword>
<evidence type="ECO:0000256" key="1">
    <source>
        <dbReference type="SAM" id="Phobius"/>
    </source>
</evidence>
<reference evidence="3" key="1">
    <citation type="journal article" date="2019" name="Int. J. Syst. Evol. Microbiol.">
        <title>The Global Catalogue of Microorganisms (GCM) 10K type strain sequencing project: providing services to taxonomists for standard genome sequencing and annotation.</title>
        <authorList>
            <consortium name="The Broad Institute Genomics Platform"/>
            <consortium name="The Broad Institute Genome Sequencing Center for Infectious Disease"/>
            <person name="Wu L."/>
            <person name="Ma J."/>
        </authorList>
    </citation>
    <scope>NUCLEOTIDE SEQUENCE [LARGE SCALE GENOMIC DNA]</scope>
    <source>
        <strain evidence="3">JCM 3272</strain>
    </source>
</reference>
<name>A0ABP5UXQ8_9ACTN</name>
<dbReference type="Proteomes" id="UP001501444">
    <property type="component" value="Unassembled WGS sequence"/>
</dbReference>
<accession>A0ABP5UXQ8</accession>
<dbReference type="NCBIfam" id="NF046117">
    <property type="entry name" value="SCO4848_fam"/>
    <property type="match status" value="1"/>
</dbReference>
<dbReference type="EMBL" id="BAAARV010000120">
    <property type="protein sequence ID" value="GAA2390030.1"/>
    <property type="molecule type" value="Genomic_DNA"/>
</dbReference>
<evidence type="ECO:0000313" key="2">
    <source>
        <dbReference type="EMBL" id="GAA2390030.1"/>
    </source>
</evidence>
<comment type="caution">
    <text evidence="2">The sequence shown here is derived from an EMBL/GenBank/DDBJ whole genome shotgun (WGS) entry which is preliminary data.</text>
</comment>
<keyword evidence="3" id="KW-1185">Reference proteome</keyword>
<dbReference type="Pfam" id="PF26606">
    <property type="entry name" value="SCO4848"/>
    <property type="match status" value="1"/>
</dbReference>
<dbReference type="InterPro" id="IPR058061">
    <property type="entry name" value="SCO4848-like"/>
</dbReference>
<evidence type="ECO:0000313" key="3">
    <source>
        <dbReference type="Proteomes" id="UP001501444"/>
    </source>
</evidence>
<keyword evidence="1" id="KW-1133">Transmembrane helix</keyword>